<feature type="chain" id="PRO_5030621612" evidence="2">
    <location>
        <begin position="22"/>
        <end position="1080"/>
    </location>
</feature>
<feature type="compositionally biased region" description="Pro residues" evidence="1">
    <location>
        <begin position="1047"/>
        <end position="1056"/>
    </location>
</feature>
<feature type="region of interest" description="Disordered" evidence="1">
    <location>
        <begin position="1043"/>
        <end position="1080"/>
    </location>
</feature>
<reference evidence="3" key="1">
    <citation type="submission" date="2021-01" db="EMBL/GenBank/DDBJ databases">
        <authorList>
            <person name="Corre E."/>
            <person name="Pelletier E."/>
            <person name="Niang G."/>
            <person name="Scheremetjew M."/>
            <person name="Finn R."/>
            <person name="Kale V."/>
            <person name="Holt S."/>
            <person name="Cochrane G."/>
            <person name="Meng A."/>
            <person name="Brown T."/>
            <person name="Cohen L."/>
        </authorList>
    </citation>
    <scope>NUCLEOTIDE SEQUENCE</scope>
    <source>
        <strain evidence="3">MM31A-1</strain>
    </source>
</reference>
<evidence type="ECO:0000313" key="3">
    <source>
        <dbReference type="EMBL" id="CAE0470068.1"/>
    </source>
</evidence>
<dbReference type="EMBL" id="HBIO01019385">
    <property type="protein sequence ID" value="CAE0470068.1"/>
    <property type="molecule type" value="Transcribed_RNA"/>
</dbReference>
<proteinExistence type="predicted"/>
<accession>A0A7S3Q994</accession>
<keyword evidence="2" id="KW-0732">Signal</keyword>
<gene>
    <name evidence="3" type="ORF">CDEB00056_LOCUS14921</name>
</gene>
<evidence type="ECO:0000256" key="2">
    <source>
        <dbReference type="SAM" id="SignalP"/>
    </source>
</evidence>
<name>A0A7S3Q994_9STRA</name>
<feature type="signal peptide" evidence="2">
    <location>
        <begin position="1"/>
        <end position="21"/>
    </location>
</feature>
<organism evidence="3">
    <name type="scientific">Chaetoceros debilis</name>
    <dbReference type="NCBI Taxonomy" id="122233"/>
    <lineage>
        <taxon>Eukaryota</taxon>
        <taxon>Sar</taxon>
        <taxon>Stramenopiles</taxon>
        <taxon>Ochrophyta</taxon>
        <taxon>Bacillariophyta</taxon>
        <taxon>Coscinodiscophyceae</taxon>
        <taxon>Chaetocerotophycidae</taxon>
        <taxon>Chaetocerotales</taxon>
        <taxon>Chaetocerotaceae</taxon>
        <taxon>Chaetoceros</taxon>
    </lineage>
</organism>
<sequence>MRILTSILLGIATLLPTSVLAAPVISSNIEDSGNGNICTSEVVIDCTFTENGVEFSCISDSPPPTGKPVPPFLYVPAADCNESITATVTFQMCNRNDNSNNEAIKLREDRSYYTIEGVNTNVDFTILPGECKTMTQVVEYQKCKVFPLYVQMDGFMPGLNNNNNDKAYCYASAFRKNKSKKIKPNPGSTVYTKQCEEKSMLPDGVNVCNTSVSMQCEYEDDNGVSQSCIGPERDYIFTSVREDLCQDKKIYPTITYTMCNENGANSKKTVTNFNNAGRYSFFKWKNEKLTVPGISGLGGLAPSGDTQCQTFTYKPTIDTCRKNWPLSVKLEGNMRKSPADVVTPGTNSFCYCYLFKKAIVHKYPKPPVPGPVTPPVAPPVAPPVTPPTPACNFSDVIITEIGSPNVASARYVEVFFRDCASKAPLTITEDIRIISNGREFPLQGKELPLSGIIVVCVSRNGHSSFFNFNGFESCNYEGDVANNDGTAPVSVNRGPAINNIVLDIFQPFPFTDGKAMRIKFPTNPVLPIPSQSYIPSQWIILPGNTPIGIGSGEVDKPKGLDPGVWYTPLIISEINDPVDSSPARYINIKSPYGGGTIVDNLWLVIFNESDGEPDYNSAVQLDNKVLGPDNEIRVCNSHVQNTSECNIVINDPNSPLPGNEGCYTVGIILILPGVNNYHIVDLYGRRGVSCAGSEFDFEGGTAVRKPEGYVPVSVWNPIQWIITTPEPIHLIITEVTDPSENLPKYRFVELYSPNKKNYVFQSSDDLYLVTYPQGSSFPERKLSLVGKKTDANGLVVFCTNNEYYQDRCNYVEGTNSVADTPGTFTVQIIKGATTIIDVYGGINVTGNFRDFTSGRVNRKDTSSGSNNYLISDWELTKPTSAQNTDPGCWNGIGNCAALPPIISDQLVLFITEVSDPQDVPSFRFVELYSPNKPNYKIVEGFTLKFSGNVIISDINLNGYETDSNGFIVVLVDNPGTEVVNLMKLNTVIDSYGKQGTIDWNFVDGRANRIGNGPSSFGVNEWTIDTNVNLSSSDPGCWNGIGDCTNPLPSPPNPAPAPSKGGKGGKGKTKTTRRMRKSKRV</sequence>
<dbReference type="AlphaFoldDB" id="A0A7S3Q994"/>
<feature type="compositionally biased region" description="Basic residues" evidence="1">
    <location>
        <begin position="1062"/>
        <end position="1080"/>
    </location>
</feature>
<evidence type="ECO:0000256" key="1">
    <source>
        <dbReference type="SAM" id="MobiDB-lite"/>
    </source>
</evidence>
<protein>
    <submittedName>
        <fullName evidence="3">Uncharacterized protein</fullName>
    </submittedName>
</protein>